<evidence type="ECO:0000313" key="2">
    <source>
        <dbReference type="EMBL" id="EET04285.1"/>
    </source>
</evidence>
<dbReference type="EMBL" id="CM000833">
    <property type="protein sequence ID" value="EET04285.1"/>
    <property type="molecule type" value="Genomic_DNA"/>
</dbReference>
<dbReference type="AlphaFoldDB" id="A0A0E1VTM2"/>
<dbReference type="Proteomes" id="UP000001812">
    <property type="component" value="Chromosome II"/>
</dbReference>
<feature type="region of interest" description="Disordered" evidence="1">
    <location>
        <begin position="1"/>
        <end position="34"/>
    </location>
</feature>
<protein>
    <submittedName>
        <fullName evidence="2">Uncharacterized protein</fullName>
    </submittedName>
</protein>
<proteinExistence type="predicted"/>
<evidence type="ECO:0000256" key="1">
    <source>
        <dbReference type="SAM" id="MobiDB-lite"/>
    </source>
</evidence>
<organism evidence="2">
    <name type="scientific">Burkholderia pseudomallei 1710a</name>
    <dbReference type="NCBI Taxonomy" id="320371"/>
    <lineage>
        <taxon>Bacteria</taxon>
        <taxon>Pseudomonadati</taxon>
        <taxon>Pseudomonadota</taxon>
        <taxon>Betaproteobacteria</taxon>
        <taxon>Burkholderiales</taxon>
        <taxon>Burkholderiaceae</taxon>
        <taxon>Burkholderia</taxon>
        <taxon>pseudomallei group</taxon>
    </lineage>
</organism>
<name>A0A0E1VTM2_BURPE</name>
<dbReference type="HOGENOM" id="CLU_2463177_0_0_4"/>
<feature type="compositionally biased region" description="Low complexity" evidence="1">
    <location>
        <begin position="1"/>
        <end position="10"/>
    </location>
</feature>
<sequence>MPARRPASRGAARRHPLRSGAHASRDARAPSRTGYTLRHRAAPFYWRICFHRIKTNRLNLQSIKTKRLRRNAPFIHLHSYLFAYFLHL</sequence>
<accession>A0A0E1VTM2</accession>
<gene>
    <name evidence="2" type="ORF">BURPS1710A_A0291</name>
</gene>
<reference evidence="2" key="1">
    <citation type="submission" date="2009-05" db="EMBL/GenBank/DDBJ databases">
        <authorList>
            <person name="Harkins D.M."/>
            <person name="DeShazer D."/>
            <person name="Woods D.E."/>
            <person name="Brinkac L.M."/>
            <person name="Brown K.A."/>
            <person name="Hung G.C."/>
            <person name="Tuanyok A."/>
            <person name="Zhang B."/>
            <person name="Nierman W.C."/>
        </authorList>
    </citation>
    <scope>NUCLEOTIDE SEQUENCE [LARGE SCALE GENOMIC DNA]</scope>
    <source>
        <strain evidence="2">1710a</strain>
    </source>
</reference>